<evidence type="ECO:0000256" key="1">
    <source>
        <dbReference type="SAM" id="Phobius"/>
    </source>
</evidence>
<keyword evidence="1" id="KW-0812">Transmembrane</keyword>
<keyword evidence="1" id="KW-0472">Membrane</keyword>
<dbReference type="EMBL" id="CP071502">
    <property type="protein sequence ID" value="QSX36560.1"/>
    <property type="molecule type" value="Genomic_DNA"/>
</dbReference>
<feature type="transmembrane region" description="Helical" evidence="1">
    <location>
        <begin position="9"/>
        <end position="31"/>
    </location>
</feature>
<accession>A0ABX7R110</accession>
<dbReference type="Proteomes" id="UP000663207">
    <property type="component" value="Chromosome"/>
</dbReference>
<organism evidence="2 3">
    <name type="scientific">Shewanella sedimentimangrovi</name>
    <dbReference type="NCBI Taxonomy" id="2814293"/>
    <lineage>
        <taxon>Bacteria</taxon>
        <taxon>Pseudomonadati</taxon>
        <taxon>Pseudomonadota</taxon>
        <taxon>Gammaproteobacteria</taxon>
        <taxon>Alteromonadales</taxon>
        <taxon>Shewanellaceae</taxon>
        <taxon>Shewanella</taxon>
    </lineage>
</organism>
<dbReference type="RefSeq" id="WP_207379917.1">
    <property type="nucleotide sequence ID" value="NZ_CP071502.1"/>
</dbReference>
<proteinExistence type="predicted"/>
<protein>
    <submittedName>
        <fullName evidence="2">Uncharacterized protein</fullName>
    </submittedName>
</protein>
<evidence type="ECO:0000313" key="2">
    <source>
        <dbReference type="EMBL" id="QSX36560.1"/>
    </source>
</evidence>
<keyword evidence="3" id="KW-1185">Reference proteome</keyword>
<gene>
    <name evidence="2" type="ORF">JYB85_14915</name>
</gene>
<feature type="transmembrane region" description="Helical" evidence="1">
    <location>
        <begin position="51"/>
        <end position="73"/>
    </location>
</feature>
<evidence type="ECO:0000313" key="3">
    <source>
        <dbReference type="Proteomes" id="UP000663207"/>
    </source>
</evidence>
<reference evidence="2 3" key="1">
    <citation type="submission" date="2021-03" db="EMBL/GenBank/DDBJ databases">
        <title>Novel species identification of genus Shewanella.</title>
        <authorList>
            <person name="Liu G."/>
            <person name="Zhang Q."/>
        </authorList>
    </citation>
    <scope>NUCLEOTIDE SEQUENCE [LARGE SCALE GENOMIC DNA]</scope>
    <source>
        <strain evidence="2 3">FJAT-52962</strain>
    </source>
</reference>
<sequence length="89" mass="10526">MRVDRTSRWIARVASVGFGWFLIDPITKGAFSHRTAWRDYHLITPEHEPLRFYFSLIWCALMLLVCIYFGFIAKLSDKESDDKRDKPES</sequence>
<keyword evidence="1" id="KW-1133">Transmembrane helix</keyword>
<name>A0ABX7R110_9GAMM</name>